<accession>A0AA38FVE0</accession>
<dbReference type="EMBL" id="JAHRHJ020000006">
    <property type="protein sequence ID" value="KAH9311202.1"/>
    <property type="molecule type" value="Genomic_DNA"/>
</dbReference>
<feature type="non-terminal residue" evidence="3">
    <location>
        <position position="1"/>
    </location>
</feature>
<evidence type="ECO:0000313" key="4">
    <source>
        <dbReference type="Proteomes" id="UP000824469"/>
    </source>
</evidence>
<dbReference type="PANTHER" id="PTHR42648:SF28">
    <property type="entry name" value="TRANSPOSON-ENCODED PROTEIN WITH RIBONUCLEASE H-LIKE AND RETROVIRUS ZINC FINGER-LIKE DOMAINS"/>
    <property type="match status" value="1"/>
</dbReference>
<dbReference type="AlphaFoldDB" id="A0AA38FVE0"/>
<dbReference type="InterPro" id="IPR012337">
    <property type="entry name" value="RNaseH-like_sf"/>
</dbReference>
<dbReference type="SUPFAM" id="SSF53098">
    <property type="entry name" value="Ribonuclease H-like"/>
    <property type="match status" value="1"/>
</dbReference>
<sequence>NEIGLKLKCLKLDNGGKYYSNEFDYYYSKNQIRRRKRVPRTPQQNGVSERMNITIMEH</sequence>
<dbReference type="Gene3D" id="3.30.420.10">
    <property type="entry name" value="Ribonuclease H-like superfamily/Ribonuclease H"/>
    <property type="match status" value="1"/>
</dbReference>
<dbReference type="InterPro" id="IPR039537">
    <property type="entry name" value="Retrotran_Ty1/copia-like"/>
</dbReference>
<feature type="non-terminal residue" evidence="3">
    <location>
        <position position="58"/>
    </location>
</feature>
<dbReference type="InterPro" id="IPR036397">
    <property type="entry name" value="RNaseH_sf"/>
</dbReference>
<dbReference type="GO" id="GO:0015074">
    <property type="term" value="P:DNA integration"/>
    <property type="evidence" value="ECO:0007669"/>
    <property type="project" value="InterPro"/>
</dbReference>
<evidence type="ECO:0000259" key="2">
    <source>
        <dbReference type="PROSITE" id="PS50994"/>
    </source>
</evidence>
<dbReference type="Proteomes" id="UP000824469">
    <property type="component" value="Unassembled WGS sequence"/>
</dbReference>
<dbReference type="GO" id="GO:0003676">
    <property type="term" value="F:nucleic acid binding"/>
    <property type="evidence" value="ECO:0007669"/>
    <property type="project" value="InterPro"/>
</dbReference>
<organism evidence="3 4">
    <name type="scientific">Taxus chinensis</name>
    <name type="common">Chinese yew</name>
    <name type="synonym">Taxus wallichiana var. chinensis</name>
    <dbReference type="NCBI Taxonomy" id="29808"/>
    <lineage>
        <taxon>Eukaryota</taxon>
        <taxon>Viridiplantae</taxon>
        <taxon>Streptophyta</taxon>
        <taxon>Embryophyta</taxon>
        <taxon>Tracheophyta</taxon>
        <taxon>Spermatophyta</taxon>
        <taxon>Pinopsida</taxon>
        <taxon>Pinidae</taxon>
        <taxon>Conifers II</taxon>
        <taxon>Cupressales</taxon>
        <taxon>Taxaceae</taxon>
        <taxon>Taxus</taxon>
    </lineage>
</organism>
<keyword evidence="4" id="KW-1185">Reference proteome</keyword>
<gene>
    <name evidence="3" type="ORF">KI387_026237</name>
</gene>
<reference evidence="3 4" key="1">
    <citation type="journal article" date="2021" name="Nat. Plants">
        <title>The Taxus genome provides insights into paclitaxel biosynthesis.</title>
        <authorList>
            <person name="Xiong X."/>
            <person name="Gou J."/>
            <person name="Liao Q."/>
            <person name="Li Y."/>
            <person name="Zhou Q."/>
            <person name="Bi G."/>
            <person name="Li C."/>
            <person name="Du R."/>
            <person name="Wang X."/>
            <person name="Sun T."/>
            <person name="Guo L."/>
            <person name="Liang H."/>
            <person name="Lu P."/>
            <person name="Wu Y."/>
            <person name="Zhang Z."/>
            <person name="Ro D.K."/>
            <person name="Shang Y."/>
            <person name="Huang S."/>
            <person name="Yan J."/>
        </authorList>
    </citation>
    <scope>NUCLEOTIDE SEQUENCE [LARGE SCALE GENOMIC DNA]</scope>
    <source>
        <strain evidence="3">Ta-2019</strain>
    </source>
</reference>
<feature type="domain" description="Integrase catalytic" evidence="2">
    <location>
        <begin position="1"/>
        <end position="58"/>
    </location>
</feature>
<proteinExistence type="predicted"/>
<dbReference type="PROSITE" id="PS50994">
    <property type="entry name" value="INTEGRASE"/>
    <property type="match status" value="1"/>
</dbReference>
<dbReference type="PANTHER" id="PTHR42648">
    <property type="entry name" value="TRANSPOSASE, PUTATIVE-RELATED"/>
    <property type="match status" value="1"/>
</dbReference>
<feature type="region of interest" description="Disordered" evidence="1">
    <location>
        <begin position="34"/>
        <end position="58"/>
    </location>
</feature>
<dbReference type="InterPro" id="IPR001584">
    <property type="entry name" value="Integrase_cat-core"/>
</dbReference>
<comment type="caution">
    <text evidence="3">The sequence shown here is derived from an EMBL/GenBank/DDBJ whole genome shotgun (WGS) entry which is preliminary data.</text>
</comment>
<name>A0AA38FVE0_TAXCH</name>
<evidence type="ECO:0000256" key="1">
    <source>
        <dbReference type="SAM" id="MobiDB-lite"/>
    </source>
</evidence>
<protein>
    <recommendedName>
        <fullName evidence="2">Integrase catalytic domain-containing protein</fullName>
    </recommendedName>
</protein>
<evidence type="ECO:0000313" key="3">
    <source>
        <dbReference type="EMBL" id="KAH9311202.1"/>
    </source>
</evidence>